<organism evidence="2 3">
    <name type="scientific">Necator americanus</name>
    <name type="common">Human hookworm</name>
    <dbReference type="NCBI Taxonomy" id="51031"/>
    <lineage>
        <taxon>Eukaryota</taxon>
        <taxon>Metazoa</taxon>
        <taxon>Ecdysozoa</taxon>
        <taxon>Nematoda</taxon>
        <taxon>Chromadorea</taxon>
        <taxon>Rhabditida</taxon>
        <taxon>Rhabditina</taxon>
        <taxon>Rhabditomorpha</taxon>
        <taxon>Strongyloidea</taxon>
        <taxon>Ancylostomatidae</taxon>
        <taxon>Bunostominae</taxon>
        <taxon>Necator</taxon>
    </lineage>
</organism>
<feature type="region of interest" description="Disordered" evidence="1">
    <location>
        <begin position="191"/>
        <end position="234"/>
    </location>
</feature>
<evidence type="ECO:0000313" key="3">
    <source>
        <dbReference type="Proteomes" id="UP001303046"/>
    </source>
</evidence>
<evidence type="ECO:0000256" key="1">
    <source>
        <dbReference type="SAM" id="MobiDB-lite"/>
    </source>
</evidence>
<feature type="compositionally biased region" description="Basic and acidic residues" evidence="1">
    <location>
        <begin position="195"/>
        <end position="214"/>
    </location>
</feature>
<reference evidence="2 3" key="1">
    <citation type="submission" date="2023-08" db="EMBL/GenBank/DDBJ databases">
        <title>A Necator americanus chromosomal reference genome.</title>
        <authorList>
            <person name="Ilik V."/>
            <person name="Petrzelkova K.J."/>
            <person name="Pardy F."/>
            <person name="Fuh T."/>
            <person name="Niatou-Singa F.S."/>
            <person name="Gouil Q."/>
            <person name="Baker L."/>
            <person name="Ritchie M.E."/>
            <person name="Jex A.R."/>
            <person name="Gazzola D."/>
            <person name="Li H."/>
            <person name="Toshio Fujiwara R."/>
            <person name="Zhan B."/>
            <person name="Aroian R.V."/>
            <person name="Pafco B."/>
            <person name="Schwarz E.M."/>
        </authorList>
    </citation>
    <scope>NUCLEOTIDE SEQUENCE [LARGE SCALE GENOMIC DNA]</scope>
    <source>
        <strain evidence="2 3">Aroian</strain>
        <tissue evidence="2">Whole animal</tissue>
    </source>
</reference>
<dbReference type="Proteomes" id="UP001303046">
    <property type="component" value="Unassembled WGS sequence"/>
</dbReference>
<name>A0ABR1CXL8_NECAM</name>
<protein>
    <submittedName>
        <fullName evidence="2">Uncharacterized protein</fullName>
    </submittedName>
</protein>
<accession>A0ABR1CXL8</accession>
<gene>
    <name evidence="2" type="primary">Necator_chrIII.g11128</name>
    <name evidence="2" type="ORF">RB195_010363</name>
</gene>
<proteinExistence type="predicted"/>
<evidence type="ECO:0000313" key="2">
    <source>
        <dbReference type="EMBL" id="KAK6743053.1"/>
    </source>
</evidence>
<comment type="caution">
    <text evidence="2">The sequence shown here is derived from an EMBL/GenBank/DDBJ whole genome shotgun (WGS) entry which is preliminary data.</text>
</comment>
<dbReference type="EMBL" id="JAVFWL010000003">
    <property type="protein sequence ID" value="KAK6743053.1"/>
    <property type="molecule type" value="Genomic_DNA"/>
</dbReference>
<keyword evidence="3" id="KW-1185">Reference proteome</keyword>
<sequence>MFICLIDGMDALTKAAVQTPTRDVWELMNFTERDPFQASPREIFQNKTENYTDFCGTNERQDSKRVSIDESEARSMLRRKASEREATLEDVSTDDDVGEYIRDVMKREFRGECDQVTVRQLNHHPEAVFNKTLKLVGPEKTVYVHLRNRVKTSCKQEDQGTVEEQPTELFWPEDQYARRLLDMKTSEQSVEVFEDERKSEELPSKSSQEREELHRHKVNDSVAHTKASSWTGPHYPVPRTTSVLSWRESSRNYNYHDEYAYRMGTQVQRMIDDLIWRINRGDPLDREDLHALKEIHLARVAPDEAELFSLLQYRRGQDEQHISHLREILEKWYLTYEDLLEAAQPFNSITAIIAHLILLADAYFFHARIVASESVQRKLYRRSIGIYNDLLNQAKRSLHSTDVSLLSVVERISQILRESHIQEPALVLEITTILDKAETDLKRQPEGMGAHRRIGRARENVAALGSYYYFYF</sequence>